<gene>
    <name evidence="2" type="ORF">HELGO_WM12937</name>
</gene>
<dbReference type="PANTHER" id="PTHR36302:SF1">
    <property type="entry name" value="COPPER CHAPERONE PCU(A)C"/>
    <property type="match status" value="1"/>
</dbReference>
<accession>A0A6S6SPV7</accession>
<name>A0A6S6SPV7_9GAMM</name>
<sequence>MFIDNNYFRNTFALLLIFLLPACNSGSSTLDIHEPWIRTPAPNAQALAGYMLIENNTDAPVTLLQAKAEGFNHVMIHQSINENGTHKMEHAGNLVIPANSAVRFQHGSYHIMFMGINRDIKPGDQIPVTLIFDNTREKDVSFLVKD</sequence>
<keyword evidence="1" id="KW-0732">Signal</keyword>
<dbReference type="AlphaFoldDB" id="A0A6S6SPV7"/>
<dbReference type="EMBL" id="CACVAY010000039">
    <property type="protein sequence ID" value="CAA6809291.1"/>
    <property type="molecule type" value="Genomic_DNA"/>
</dbReference>
<protein>
    <recommendedName>
        <fullName evidence="3">Copper metallochaperone, bacterial analog of Cox17 protein</fullName>
    </recommendedName>
</protein>
<dbReference type="InterPro" id="IPR058248">
    <property type="entry name" value="Lxx211020-like"/>
</dbReference>
<evidence type="ECO:0000313" key="2">
    <source>
        <dbReference type="EMBL" id="CAA6809291.1"/>
    </source>
</evidence>
<proteinExistence type="predicted"/>
<feature type="signal peptide" evidence="1">
    <location>
        <begin position="1"/>
        <end position="25"/>
    </location>
</feature>
<dbReference type="InterPro" id="IPR036182">
    <property type="entry name" value="PCuAC_sf"/>
</dbReference>
<dbReference type="Gene3D" id="2.60.40.1890">
    <property type="entry name" value="PCu(A)C copper chaperone"/>
    <property type="match status" value="1"/>
</dbReference>
<dbReference type="InterPro" id="IPR007410">
    <property type="entry name" value="LpqE-like"/>
</dbReference>
<evidence type="ECO:0008006" key="3">
    <source>
        <dbReference type="Google" id="ProtNLM"/>
    </source>
</evidence>
<organism evidence="2">
    <name type="scientific">uncultured Thiotrichaceae bacterium</name>
    <dbReference type="NCBI Taxonomy" id="298394"/>
    <lineage>
        <taxon>Bacteria</taxon>
        <taxon>Pseudomonadati</taxon>
        <taxon>Pseudomonadota</taxon>
        <taxon>Gammaproteobacteria</taxon>
        <taxon>Thiotrichales</taxon>
        <taxon>Thiotrichaceae</taxon>
        <taxon>environmental samples</taxon>
    </lineage>
</organism>
<reference evidence="2" key="1">
    <citation type="submission" date="2020-01" db="EMBL/GenBank/DDBJ databases">
        <authorList>
            <person name="Meier V. D."/>
            <person name="Meier V D."/>
        </authorList>
    </citation>
    <scope>NUCLEOTIDE SEQUENCE</scope>
    <source>
        <strain evidence="2">HLG_WM_MAG_07</strain>
    </source>
</reference>
<dbReference type="Pfam" id="PF04314">
    <property type="entry name" value="PCuAC"/>
    <property type="match status" value="1"/>
</dbReference>
<feature type="chain" id="PRO_5028294714" description="Copper metallochaperone, bacterial analog of Cox17 protein" evidence="1">
    <location>
        <begin position="26"/>
        <end position="146"/>
    </location>
</feature>
<dbReference type="SUPFAM" id="SSF110087">
    <property type="entry name" value="DR1885-like metal-binding protein"/>
    <property type="match status" value="1"/>
</dbReference>
<evidence type="ECO:0000256" key="1">
    <source>
        <dbReference type="SAM" id="SignalP"/>
    </source>
</evidence>
<dbReference type="PANTHER" id="PTHR36302">
    <property type="entry name" value="BLR7088 PROTEIN"/>
    <property type="match status" value="1"/>
</dbReference>